<dbReference type="Proteomes" id="UP000019141">
    <property type="component" value="Unassembled WGS sequence"/>
</dbReference>
<keyword evidence="1" id="KW-1133">Transmembrane helix</keyword>
<proteinExistence type="predicted"/>
<dbReference type="AlphaFoldDB" id="W4M050"/>
<evidence type="ECO:0000313" key="3">
    <source>
        <dbReference type="Proteomes" id="UP000019141"/>
    </source>
</evidence>
<evidence type="ECO:0008006" key="4">
    <source>
        <dbReference type="Google" id="ProtNLM"/>
    </source>
</evidence>
<name>W4M050_ENTF1</name>
<comment type="caution">
    <text evidence="2">The sequence shown here is derived from an EMBL/GenBank/DDBJ whole genome shotgun (WGS) entry which is preliminary data.</text>
</comment>
<keyword evidence="3" id="KW-1185">Reference proteome</keyword>
<organism evidence="2 3">
    <name type="scientific">Entotheonella factor</name>
    <dbReference type="NCBI Taxonomy" id="1429438"/>
    <lineage>
        <taxon>Bacteria</taxon>
        <taxon>Pseudomonadati</taxon>
        <taxon>Nitrospinota/Tectimicrobiota group</taxon>
        <taxon>Candidatus Tectimicrobiota</taxon>
        <taxon>Candidatus Entotheonellia</taxon>
        <taxon>Candidatus Entotheonellales</taxon>
        <taxon>Candidatus Entotheonellaceae</taxon>
        <taxon>Candidatus Entotheonella</taxon>
    </lineage>
</organism>
<sequence length="251" mass="27186">MLPALEERLEQAKQGALPIGHAMELRRREKRQAMGCPSDEEICGFVDGELRGYSAKRWAEVRWHVRQCQPCQDDVEGLCEMLELDPNDVSAAHKPVRQRLSRFVAPLAAVAAVLALVLFGVQTYVPTLAGGLMGLQDITHVDAPVQTPALIDHQQTMQQKGFVQRDSSTMQQKGFVQRDSSTMKVSIPSAPGSQVSPVLRVAICSETERPTCGVGMTLMSVVGAECEVTADENSCFAKSAAGGCAICLMSK</sequence>
<keyword evidence="1" id="KW-0472">Membrane</keyword>
<keyword evidence="1" id="KW-0812">Transmembrane</keyword>
<protein>
    <recommendedName>
        <fullName evidence="4">Zinc-finger domain-containing protein</fullName>
    </recommendedName>
</protein>
<evidence type="ECO:0000313" key="2">
    <source>
        <dbReference type="EMBL" id="ETX03336.1"/>
    </source>
</evidence>
<gene>
    <name evidence="2" type="ORF">ETSY1_00360</name>
</gene>
<reference evidence="2 3" key="1">
    <citation type="journal article" date="2014" name="Nature">
        <title>An environmental bacterial taxon with a large and distinct metabolic repertoire.</title>
        <authorList>
            <person name="Wilson M.C."/>
            <person name="Mori T."/>
            <person name="Ruckert C."/>
            <person name="Uria A.R."/>
            <person name="Helf M.J."/>
            <person name="Takada K."/>
            <person name="Gernert C."/>
            <person name="Steffens U.A."/>
            <person name="Heycke N."/>
            <person name="Schmitt S."/>
            <person name="Rinke C."/>
            <person name="Helfrich E.J."/>
            <person name="Brachmann A.O."/>
            <person name="Gurgui C."/>
            <person name="Wakimoto T."/>
            <person name="Kracht M."/>
            <person name="Crusemann M."/>
            <person name="Hentschel U."/>
            <person name="Abe I."/>
            <person name="Matsunaga S."/>
            <person name="Kalinowski J."/>
            <person name="Takeyama H."/>
            <person name="Piel J."/>
        </authorList>
    </citation>
    <scope>NUCLEOTIDE SEQUENCE [LARGE SCALE GENOMIC DNA]</scope>
    <source>
        <strain evidence="3">TSY1</strain>
    </source>
</reference>
<feature type="transmembrane region" description="Helical" evidence="1">
    <location>
        <begin position="103"/>
        <end position="125"/>
    </location>
</feature>
<accession>W4M050</accession>
<dbReference type="EMBL" id="AZHW01000060">
    <property type="protein sequence ID" value="ETX03336.1"/>
    <property type="molecule type" value="Genomic_DNA"/>
</dbReference>
<evidence type="ECO:0000256" key="1">
    <source>
        <dbReference type="SAM" id="Phobius"/>
    </source>
</evidence>
<dbReference type="HOGENOM" id="CLU_1105545_0_0_7"/>